<gene>
    <name evidence="1" type="ORF">B296_00006920</name>
</gene>
<accession>A0A426ZJ77</accession>
<comment type="caution">
    <text evidence="1">The sequence shown here is derived from an EMBL/GenBank/DDBJ whole genome shotgun (WGS) entry which is preliminary data.</text>
</comment>
<dbReference type="Proteomes" id="UP000287651">
    <property type="component" value="Unassembled WGS sequence"/>
</dbReference>
<dbReference type="EMBL" id="AMZH03006351">
    <property type="protein sequence ID" value="RRT64046.1"/>
    <property type="molecule type" value="Genomic_DNA"/>
</dbReference>
<sequence>MRAPLVAIEDSTVGDLYVKLVASFNLKRHTCSDLAVEEVICAARIDENGDELLFKKSSNFHSLWVGVVGQHVHYVVGRLGLILHGFIFSLRSSLNG</sequence>
<name>A0A426ZJ77_ENSVE</name>
<organism evidence="1 2">
    <name type="scientific">Ensete ventricosum</name>
    <name type="common">Abyssinian banana</name>
    <name type="synonym">Musa ensete</name>
    <dbReference type="NCBI Taxonomy" id="4639"/>
    <lineage>
        <taxon>Eukaryota</taxon>
        <taxon>Viridiplantae</taxon>
        <taxon>Streptophyta</taxon>
        <taxon>Embryophyta</taxon>
        <taxon>Tracheophyta</taxon>
        <taxon>Spermatophyta</taxon>
        <taxon>Magnoliopsida</taxon>
        <taxon>Liliopsida</taxon>
        <taxon>Zingiberales</taxon>
        <taxon>Musaceae</taxon>
        <taxon>Ensete</taxon>
    </lineage>
</organism>
<proteinExistence type="predicted"/>
<evidence type="ECO:0000313" key="1">
    <source>
        <dbReference type="EMBL" id="RRT64046.1"/>
    </source>
</evidence>
<reference evidence="1 2" key="1">
    <citation type="journal article" date="2014" name="Agronomy (Basel)">
        <title>A Draft Genome Sequence for Ensete ventricosum, the Drought-Tolerant Tree Against Hunger.</title>
        <authorList>
            <person name="Harrison J."/>
            <person name="Moore K.A."/>
            <person name="Paszkiewicz K."/>
            <person name="Jones T."/>
            <person name="Grant M."/>
            <person name="Ambacheew D."/>
            <person name="Muzemil S."/>
            <person name="Studholme D.J."/>
        </authorList>
    </citation>
    <scope>NUCLEOTIDE SEQUENCE [LARGE SCALE GENOMIC DNA]</scope>
</reference>
<dbReference type="AlphaFoldDB" id="A0A426ZJ77"/>
<evidence type="ECO:0000313" key="2">
    <source>
        <dbReference type="Proteomes" id="UP000287651"/>
    </source>
</evidence>
<protein>
    <submittedName>
        <fullName evidence="1">Uncharacterized protein</fullName>
    </submittedName>
</protein>